<feature type="region of interest" description="Disordered" evidence="1">
    <location>
        <begin position="1"/>
        <end position="49"/>
    </location>
</feature>
<protein>
    <submittedName>
        <fullName evidence="2">Uncharacterized protein</fullName>
    </submittedName>
</protein>
<feature type="compositionally biased region" description="Polar residues" evidence="1">
    <location>
        <begin position="33"/>
        <end position="45"/>
    </location>
</feature>
<feature type="compositionally biased region" description="Basic and acidic residues" evidence="1">
    <location>
        <begin position="21"/>
        <end position="30"/>
    </location>
</feature>
<gene>
    <name evidence="2" type="ORF">WMY93_007634</name>
</gene>
<evidence type="ECO:0000313" key="3">
    <source>
        <dbReference type="Proteomes" id="UP001460270"/>
    </source>
</evidence>
<feature type="compositionally biased region" description="Basic and acidic residues" evidence="1">
    <location>
        <begin position="1"/>
        <end position="14"/>
    </location>
</feature>
<evidence type="ECO:0000313" key="2">
    <source>
        <dbReference type="EMBL" id="KAK7925324.1"/>
    </source>
</evidence>
<reference evidence="3" key="1">
    <citation type="submission" date="2024-04" db="EMBL/GenBank/DDBJ databases">
        <title>Salinicola lusitanus LLJ914,a marine bacterium isolated from the Okinawa Trough.</title>
        <authorList>
            <person name="Li J."/>
        </authorList>
    </citation>
    <scope>NUCLEOTIDE SEQUENCE [LARGE SCALE GENOMIC DNA]</scope>
</reference>
<proteinExistence type="predicted"/>
<dbReference type="AlphaFoldDB" id="A0AAW0PDJ1"/>
<organism evidence="2 3">
    <name type="scientific">Mugilogobius chulae</name>
    <name type="common">yellowstripe goby</name>
    <dbReference type="NCBI Taxonomy" id="88201"/>
    <lineage>
        <taxon>Eukaryota</taxon>
        <taxon>Metazoa</taxon>
        <taxon>Chordata</taxon>
        <taxon>Craniata</taxon>
        <taxon>Vertebrata</taxon>
        <taxon>Euteleostomi</taxon>
        <taxon>Actinopterygii</taxon>
        <taxon>Neopterygii</taxon>
        <taxon>Teleostei</taxon>
        <taxon>Neoteleostei</taxon>
        <taxon>Acanthomorphata</taxon>
        <taxon>Gobiaria</taxon>
        <taxon>Gobiiformes</taxon>
        <taxon>Gobioidei</taxon>
        <taxon>Gobiidae</taxon>
        <taxon>Gobionellinae</taxon>
        <taxon>Mugilogobius</taxon>
    </lineage>
</organism>
<comment type="caution">
    <text evidence="2">The sequence shown here is derived from an EMBL/GenBank/DDBJ whole genome shotgun (WGS) entry which is preliminary data.</text>
</comment>
<evidence type="ECO:0000256" key="1">
    <source>
        <dbReference type="SAM" id="MobiDB-lite"/>
    </source>
</evidence>
<dbReference type="Proteomes" id="UP001460270">
    <property type="component" value="Unassembled WGS sequence"/>
</dbReference>
<sequence length="118" mass="13262">MENTDLRVDPDCKPGHNSLKSKLDPIDFRGSDFTPNSENSRPSNDSNHRKTHLDSIFMKLEETILIFVDNELKKFYEVLVSGTQSLSEEEQSNKGGGQYVSAARRSRVPELISFQAGS</sequence>
<dbReference type="EMBL" id="JBBPFD010000005">
    <property type="protein sequence ID" value="KAK7925324.1"/>
    <property type="molecule type" value="Genomic_DNA"/>
</dbReference>
<accession>A0AAW0PDJ1</accession>
<keyword evidence="3" id="KW-1185">Reference proteome</keyword>
<name>A0AAW0PDJ1_9GOBI</name>